<accession>A0A8J2J2B1</accession>
<gene>
    <name evidence="2" type="ORF">AFUS01_LOCUS480</name>
</gene>
<feature type="signal peptide" evidence="1">
    <location>
        <begin position="1"/>
        <end position="19"/>
    </location>
</feature>
<evidence type="ECO:0000313" key="3">
    <source>
        <dbReference type="Proteomes" id="UP000708208"/>
    </source>
</evidence>
<proteinExistence type="predicted"/>
<dbReference type="Proteomes" id="UP000708208">
    <property type="component" value="Unassembled WGS sequence"/>
</dbReference>
<name>A0A8J2J2B1_9HEXA</name>
<dbReference type="EMBL" id="CAJVCH010002183">
    <property type="protein sequence ID" value="CAG7643242.1"/>
    <property type="molecule type" value="Genomic_DNA"/>
</dbReference>
<evidence type="ECO:0000256" key="1">
    <source>
        <dbReference type="SAM" id="SignalP"/>
    </source>
</evidence>
<reference evidence="2" key="1">
    <citation type="submission" date="2021-06" db="EMBL/GenBank/DDBJ databases">
        <authorList>
            <person name="Hodson N. C."/>
            <person name="Mongue J. A."/>
            <person name="Jaron S. K."/>
        </authorList>
    </citation>
    <scope>NUCLEOTIDE SEQUENCE</scope>
</reference>
<feature type="chain" id="PRO_5035185297" evidence="1">
    <location>
        <begin position="20"/>
        <end position="397"/>
    </location>
</feature>
<comment type="caution">
    <text evidence="2">The sequence shown here is derived from an EMBL/GenBank/DDBJ whole genome shotgun (WGS) entry which is preliminary data.</text>
</comment>
<keyword evidence="3" id="KW-1185">Reference proteome</keyword>
<protein>
    <submittedName>
        <fullName evidence="2">Uncharacterized protein</fullName>
    </submittedName>
</protein>
<evidence type="ECO:0000313" key="2">
    <source>
        <dbReference type="EMBL" id="CAG7643242.1"/>
    </source>
</evidence>
<organism evidence="2 3">
    <name type="scientific">Allacma fusca</name>
    <dbReference type="NCBI Taxonomy" id="39272"/>
    <lineage>
        <taxon>Eukaryota</taxon>
        <taxon>Metazoa</taxon>
        <taxon>Ecdysozoa</taxon>
        <taxon>Arthropoda</taxon>
        <taxon>Hexapoda</taxon>
        <taxon>Collembola</taxon>
        <taxon>Symphypleona</taxon>
        <taxon>Sminthuridae</taxon>
        <taxon>Allacma</taxon>
    </lineage>
</organism>
<dbReference type="AlphaFoldDB" id="A0A8J2J2B1"/>
<dbReference type="OrthoDB" id="8297064at2759"/>
<keyword evidence="1" id="KW-0732">Signal</keyword>
<sequence length="397" mass="43398">MNILIITVLLVVFPAIIKATDPVSLEVFPYAYFQGGPRTFNIQSCEYFSWIGKQIASVKLHGGTCAKLYKSNSCMKDEGCNGEICHLAYPKVQEPILSKELFHNLNSAQACATTTSTIICPKGTWVRRMDFGDDSLRSGITIRCYEPGSRTPNVTLNTHGKHLTTYSSQNCQGAARGVRVFKNTTYNFIPKAEALCNYSSSIGPDSRQCNKTDALVGITVIIEELSNVIKEIQPICRFVENPAKLCTPADGYEPVVVCDNRLGFTSTTCQYGVTEGVGITKTLTDKQSLSLNFYGEFGIGAGASAGDALKATFAAKLGFSKTTDFDWSQSSSSTWTEQTSVQVSIQTPPGVITRLEQVIGKCSFYEVDVNYFKRIDTRGNGTSTSLLVASHEMLKQK</sequence>